<evidence type="ECO:0000256" key="3">
    <source>
        <dbReference type="ARBA" id="ARBA00022679"/>
    </source>
</evidence>
<name>A0ABS3C9W6_9BACT</name>
<protein>
    <submittedName>
        <fullName evidence="5">Glycosyltransferase</fullName>
    </submittedName>
</protein>
<dbReference type="PANTHER" id="PTHR43179">
    <property type="entry name" value="RHAMNOSYLTRANSFERASE WBBL"/>
    <property type="match status" value="1"/>
</dbReference>
<keyword evidence="3" id="KW-0808">Transferase</keyword>
<keyword evidence="6" id="KW-1185">Reference proteome</keyword>
<dbReference type="Gene3D" id="3.90.550.10">
    <property type="entry name" value="Spore Coat Polysaccharide Biosynthesis Protein SpsA, Chain A"/>
    <property type="match status" value="1"/>
</dbReference>
<comment type="caution">
    <text evidence="5">The sequence shown here is derived from an EMBL/GenBank/DDBJ whole genome shotgun (WGS) entry which is preliminary data.</text>
</comment>
<evidence type="ECO:0000259" key="4">
    <source>
        <dbReference type="Pfam" id="PF00535"/>
    </source>
</evidence>
<reference evidence="5 6" key="1">
    <citation type="submission" date="2021-03" db="EMBL/GenBank/DDBJ databases">
        <title>novel species isolated from a fishpond in China.</title>
        <authorList>
            <person name="Lu H."/>
            <person name="Cai Z."/>
        </authorList>
    </citation>
    <scope>NUCLEOTIDE SEQUENCE [LARGE SCALE GENOMIC DNA]</scope>
    <source>
        <strain evidence="5 6">H41</strain>
    </source>
</reference>
<dbReference type="SUPFAM" id="SSF53448">
    <property type="entry name" value="Nucleotide-diphospho-sugar transferases"/>
    <property type="match status" value="1"/>
</dbReference>
<proteinExistence type="inferred from homology"/>
<evidence type="ECO:0000313" key="6">
    <source>
        <dbReference type="Proteomes" id="UP000664317"/>
    </source>
</evidence>
<evidence type="ECO:0000256" key="1">
    <source>
        <dbReference type="ARBA" id="ARBA00006739"/>
    </source>
</evidence>
<evidence type="ECO:0000256" key="2">
    <source>
        <dbReference type="ARBA" id="ARBA00022676"/>
    </source>
</evidence>
<evidence type="ECO:0000313" key="5">
    <source>
        <dbReference type="EMBL" id="MBN7812956.1"/>
    </source>
</evidence>
<accession>A0ABS3C9W6</accession>
<comment type="similarity">
    <text evidence="1">Belongs to the glycosyltransferase 2 family.</text>
</comment>
<keyword evidence="2" id="KW-0328">Glycosyltransferase</keyword>
<dbReference type="EMBL" id="JAFKCT010000009">
    <property type="protein sequence ID" value="MBN7812956.1"/>
    <property type="molecule type" value="Genomic_DNA"/>
</dbReference>
<dbReference type="Pfam" id="PF00535">
    <property type="entry name" value="Glycos_transf_2"/>
    <property type="match status" value="1"/>
</dbReference>
<feature type="domain" description="Glycosyltransferase 2-like" evidence="4">
    <location>
        <begin position="7"/>
        <end position="148"/>
    </location>
</feature>
<dbReference type="RefSeq" id="WP_206579728.1">
    <property type="nucleotide sequence ID" value="NZ_JAFKCT010000009.1"/>
</dbReference>
<gene>
    <name evidence="5" type="ORF">J0A68_18510</name>
</gene>
<dbReference type="PANTHER" id="PTHR43179:SF12">
    <property type="entry name" value="GALACTOFURANOSYLTRANSFERASE GLFT2"/>
    <property type="match status" value="1"/>
</dbReference>
<sequence length="295" mass="33742">MTKLGAFVITYQRPQILVETIQSIFAQTTPPDFVWIIDNSEDLETDHAVATLQDRRIRYHRMGFNAGPAGAAAVGLQLCVHDRADWIYWGDDNDPPFRADCFERLLAIREVNPFCGVLGAVGHFFDRKKGVIKRIQTRLLEKKEWVEVDSIAGGMCMLVSAELVKAGVLPDKDLFFGFEELDFCLKASRKGFALVVDCALFLEARAQAGRLEFERPVYQPKKNLSREYYSLRNLLFISDTLTLNSMKKQLILKWTGKAFYGYRYGLGYGWENMRMIVLAFWHYFKGIKGKTIPLG</sequence>
<dbReference type="InterPro" id="IPR001173">
    <property type="entry name" value="Glyco_trans_2-like"/>
</dbReference>
<dbReference type="Proteomes" id="UP000664317">
    <property type="component" value="Unassembled WGS sequence"/>
</dbReference>
<dbReference type="InterPro" id="IPR029044">
    <property type="entry name" value="Nucleotide-diphossugar_trans"/>
</dbReference>
<organism evidence="5 6">
    <name type="scientific">Algoriphagus oliviformis</name>
    <dbReference type="NCBI Taxonomy" id="2811231"/>
    <lineage>
        <taxon>Bacteria</taxon>
        <taxon>Pseudomonadati</taxon>
        <taxon>Bacteroidota</taxon>
        <taxon>Cytophagia</taxon>
        <taxon>Cytophagales</taxon>
        <taxon>Cyclobacteriaceae</taxon>
        <taxon>Algoriphagus</taxon>
    </lineage>
</organism>